<dbReference type="AlphaFoldDB" id="A0A1Z5IAC4"/>
<keyword evidence="3 4" id="KW-0658">Purine biosynthesis</keyword>
<evidence type="ECO:0000256" key="3">
    <source>
        <dbReference type="ARBA" id="ARBA00022755"/>
    </source>
</evidence>
<dbReference type="GO" id="GO:0006189">
    <property type="term" value="P:'de novo' IMP biosynthetic process"/>
    <property type="evidence" value="ECO:0007669"/>
    <property type="project" value="UniProtKB-UniRule"/>
</dbReference>
<feature type="binding site" evidence="4">
    <location>
        <begin position="95"/>
        <end position="98"/>
    </location>
    <ligand>
        <name>(6R)-10-formyltetrahydrofolate</name>
        <dbReference type="ChEBI" id="CHEBI:195366"/>
    </ligand>
</feature>
<organism evidence="6 7">
    <name type="scientific">Secundilactobacillus mixtipabuli</name>
    <dbReference type="NCBI Taxonomy" id="1435342"/>
    <lineage>
        <taxon>Bacteria</taxon>
        <taxon>Bacillati</taxon>
        <taxon>Bacillota</taxon>
        <taxon>Bacilli</taxon>
        <taxon>Lactobacillales</taxon>
        <taxon>Lactobacillaceae</taxon>
        <taxon>Secundilactobacillus</taxon>
    </lineage>
</organism>
<feature type="binding site" evidence="4">
    <location>
        <begin position="21"/>
        <end position="23"/>
    </location>
    <ligand>
        <name>N(1)-(5-phospho-beta-D-ribosyl)glycinamide</name>
        <dbReference type="ChEBI" id="CHEBI:143788"/>
    </ligand>
</feature>
<protein>
    <recommendedName>
        <fullName evidence="4">Phosphoribosylglycinamide formyltransferase</fullName>
        <ecNumber evidence="4">2.1.2.2</ecNumber>
    </recommendedName>
    <alternativeName>
        <fullName evidence="4">5'-phosphoribosylglycinamide transformylase</fullName>
    </alternativeName>
    <alternativeName>
        <fullName evidence="4">GAR transformylase</fullName>
        <shortName evidence="4">GART</shortName>
    </alternativeName>
</protein>
<keyword evidence="7" id="KW-1185">Reference proteome</keyword>
<sequence>MNSQSNIKNDARLAIFASGNGTNFEALMAADLPAQICVLVCDQEDVPVIQRAKRHQIPVILSLPQKGITKAEREQKLLQNLAPYHVTGLVLAGYMRIVGPTLLNAFPRHIINIHPALLPSFPGRHGIKDAYKAGVKVTGVTIHYVDNGVDTGEIIAQEAVYRSDKDTLDSLESKIHQVEHQLYPKTVRQLIEKGVL</sequence>
<dbReference type="GO" id="GO:0005829">
    <property type="term" value="C:cytosol"/>
    <property type="evidence" value="ECO:0007669"/>
    <property type="project" value="TreeGrafter"/>
</dbReference>
<keyword evidence="2 4" id="KW-0808">Transferase</keyword>
<dbReference type="Proteomes" id="UP000198374">
    <property type="component" value="Unassembled WGS sequence"/>
</dbReference>
<dbReference type="HAMAP" id="MF_01930">
    <property type="entry name" value="PurN"/>
    <property type="match status" value="1"/>
</dbReference>
<evidence type="ECO:0000313" key="7">
    <source>
        <dbReference type="Proteomes" id="UP000198374"/>
    </source>
</evidence>
<dbReference type="SUPFAM" id="SSF53328">
    <property type="entry name" value="Formyltransferase"/>
    <property type="match status" value="1"/>
</dbReference>
<evidence type="ECO:0000256" key="1">
    <source>
        <dbReference type="ARBA" id="ARBA00005054"/>
    </source>
</evidence>
<evidence type="ECO:0000259" key="5">
    <source>
        <dbReference type="Pfam" id="PF00551"/>
    </source>
</evidence>
<feature type="active site" description="Proton donor" evidence="4">
    <location>
        <position position="114"/>
    </location>
</feature>
<comment type="caution">
    <text evidence="6">The sequence shown here is derived from an EMBL/GenBank/DDBJ whole genome shotgun (WGS) entry which is preliminary data.</text>
</comment>
<dbReference type="EC" id="2.1.2.2" evidence="4"/>
<evidence type="ECO:0000256" key="4">
    <source>
        <dbReference type="HAMAP-Rule" id="MF_01930"/>
    </source>
</evidence>
<dbReference type="Pfam" id="PF00551">
    <property type="entry name" value="Formyl_trans_N"/>
    <property type="match status" value="1"/>
</dbReference>
<evidence type="ECO:0000313" key="6">
    <source>
        <dbReference type="EMBL" id="GAW98588.1"/>
    </source>
</evidence>
<dbReference type="Gene3D" id="3.40.50.170">
    <property type="entry name" value="Formyl transferase, N-terminal domain"/>
    <property type="match status" value="1"/>
</dbReference>
<dbReference type="InterPro" id="IPR004607">
    <property type="entry name" value="GART"/>
</dbReference>
<feature type="domain" description="Formyl transferase N-terminal" evidence="5">
    <location>
        <begin position="12"/>
        <end position="187"/>
    </location>
</feature>
<dbReference type="InterPro" id="IPR002376">
    <property type="entry name" value="Formyl_transf_N"/>
</dbReference>
<reference evidence="6 7" key="1">
    <citation type="submission" date="2015-11" db="EMBL/GenBank/DDBJ databases">
        <title>Draft genome sequences of new species of the genus Lactobacillus isolated from orchardgrass silage.</title>
        <authorList>
            <person name="Tohno M."/>
            <person name="Tanizawa Y."/>
            <person name="Arita M."/>
        </authorList>
    </citation>
    <scope>NUCLEOTIDE SEQUENCE [LARGE SCALE GENOMIC DNA]</scope>
    <source>
        <strain evidence="6 7">IWT30</strain>
    </source>
</reference>
<gene>
    <name evidence="4 6" type="primary">purN</name>
    <name evidence="6" type="ORF">IWT30_00535</name>
</gene>
<comment type="similarity">
    <text evidence="4">Belongs to the GART family.</text>
</comment>
<dbReference type="UniPathway" id="UPA00074">
    <property type="reaction ID" value="UER00126"/>
</dbReference>
<comment type="function">
    <text evidence="4">Catalyzes the transfer of a formyl group from 10-formyltetrahydrofolate to 5-phospho-ribosyl-glycinamide (GAR), producing 5-phospho-ribosyl-N-formylglycinamide (FGAR) and tetrahydrofolate.</text>
</comment>
<proteinExistence type="inferred from homology"/>
<feature type="binding site" evidence="4">
    <location>
        <position position="73"/>
    </location>
    <ligand>
        <name>(6R)-10-formyltetrahydrofolate</name>
        <dbReference type="ChEBI" id="CHEBI:195366"/>
    </ligand>
</feature>
<dbReference type="PANTHER" id="PTHR43369:SF2">
    <property type="entry name" value="PHOSPHORIBOSYLGLYCINAMIDE FORMYLTRANSFERASE"/>
    <property type="match status" value="1"/>
</dbReference>
<dbReference type="CDD" id="cd08645">
    <property type="entry name" value="FMT_core_GART"/>
    <property type="match status" value="1"/>
</dbReference>
<dbReference type="RefSeq" id="WP_225360190.1">
    <property type="nucleotide sequence ID" value="NZ_BCMF01000002.1"/>
</dbReference>
<comment type="pathway">
    <text evidence="1 4">Purine metabolism; IMP biosynthesis via de novo pathway; N(2)-formyl-N(1)-(5-phospho-D-ribosyl)glycinamide from N(1)-(5-phospho-D-ribosyl)glycinamide (10-formyl THF route): step 1/1.</text>
</comment>
<evidence type="ECO:0000256" key="2">
    <source>
        <dbReference type="ARBA" id="ARBA00022679"/>
    </source>
</evidence>
<name>A0A1Z5IAC4_9LACO</name>
<comment type="catalytic activity">
    <reaction evidence="4">
        <text>N(1)-(5-phospho-beta-D-ribosyl)glycinamide + (6R)-10-formyltetrahydrofolate = N(2)-formyl-N(1)-(5-phospho-beta-D-ribosyl)glycinamide + (6S)-5,6,7,8-tetrahydrofolate + H(+)</text>
        <dbReference type="Rhea" id="RHEA:15053"/>
        <dbReference type="ChEBI" id="CHEBI:15378"/>
        <dbReference type="ChEBI" id="CHEBI:57453"/>
        <dbReference type="ChEBI" id="CHEBI:143788"/>
        <dbReference type="ChEBI" id="CHEBI:147286"/>
        <dbReference type="ChEBI" id="CHEBI:195366"/>
        <dbReference type="EC" id="2.1.2.2"/>
    </reaction>
</comment>
<feature type="binding site" evidence="4">
    <location>
        <position position="112"/>
    </location>
    <ligand>
        <name>(6R)-10-formyltetrahydrofolate</name>
        <dbReference type="ChEBI" id="CHEBI:195366"/>
    </ligand>
</feature>
<accession>A0A1Z5IAC4</accession>
<dbReference type="EMBL" id="BCMF01000002">
    <property type="protein sequence ID" value="GAW98588.1"/>
    <property type="molecule type" value="Genomic_DNA"/>
</dbReference>
<dbReference type="GO" id="GO:0004644">
    <property type="term" value="F:phosphoribosylglycinamide formyltransferase activity"/>
    <property type="evidence" value="ECO:0007669"/>
    <property type="project" value="UniProtKB-UniRule"/>
</dbReference>
<dbReference type="InterPro" id="IPR036477">
    <property type="entry name" value="Formyl_transf_N_sf"/>
</dbReference>
<dbReference type="NCBIfam" id="TIGR00639">
    <property type="entry name" value="PurN"/>
    <property type="match status" value="1"/>
</dbReference>
<dbReference type="PANTHER" id="PTHR43369">
    <property type="entry name" value="PHOSPHORIBOSYLGLYCINAMIDE FORMYLTRANSFERASE"/>
    <property type="match status" value="1"/>
</dbReference>
<feature type="site" description="Raises pKa of active site His" evidence="4">
    <location>
        <position position="150"/>
    </location>
</feature>